<dbReference type="Proteomes" id="UP000695022">
    <property type="component" value="Unplaced"/>
</dbReference>
<feature type="transmembrane region" description="Helical" evidence="7">
    <location>
        <begin position="215"/>
        <end position="235"/>
    </location>
</feature>
<dbReference type="PANTHER" id="PTHR46187:SF3">
    <property type="entry name" value="ALKALINE CERAMIDASE 3"/>
    <property type="match status" value="1"/>
</dbReference>
<evidence type="ECO:0000256" key="5">
    <source>
        <dbReference type="ARBA" id="ARBA00022989"/>
    </source>
</evidence>
<evidence type="ECO:0000256" key="2">
    <source>
        <dbReference type="ARBA" id="ARBA00009780"/>
    </source>
</evidence>
<organism evidence="8 9">
    <name type="scientific">Priapulus caudatus</name>
    <name type="common">Priapulid worm</name>
    <dbReference type="NCBI Taxonomy" id="37621"/>
    <lineage>
        <taxon>Eukaryota</taxon>
        <taxon>Metazoa</taxon>
        <taxon>Ecdysozoa</taxon>
        <taxon>Scalidophora</taxon>
        <taxon>Priapulida</taxon>
        <taxon>Priapulimorpha</taxon>
        <taxon>Priapulimorphida</taxon>
        <taxon>Priapulidae</taxon>
        <taxon>Priapulus</taxon>
    </lineage>
</organism>
<comment type="function">
    <text evidence="7">Hydrolyzes the sphingolipid ceramide into sphingosine and free fatty acid.</text>
</comment>
<evidence type="ECO:0000256" key="3">
    <source>
        <dbReference type="ARBA" id="ARBA00022692"/>
    </source>
</evidence>
<dbReference type="InterPro" id="IPR008901">
    <property type="entry name" value="ACER"/>
</dbReference>
<keyword evidence="3 7" id="KW-0812">Transmembrane</keyword>
<sequence>MAPVGFWGPPTSTLDWCESNYEVTYYVAEFWNTISNVVMIIPPVLAAYRSWKVDTEMRVTLSYLALLCVGIGSWCFHMTLRYEMQLLDELPMIWGSIIFVYALFEAHAPPRGSLRHSLVALLCFYCFFVTVVYVTIKDPIIHQTAYAILVVTLLYKTIDVSRKCDEYSRKLVITATLTYAVGFTLWNIDNNFCFHVGLLRSRLPSALQPLTQLHFWWHIIVGYSTYVHIIFATYVRYSYLKKSFSVEWLYSFYPYLVCSTEERKKDPGITQNGMKQNGTYQNGIHQNGMHQNRICP</sequence>
<keyword evidence="5 7" id="KW-1133">Transmembrane helix</keyword>
<dbReference type="GeneID" id="106810467"/>
<evidence type="ECO:0000256" key="1">
    <source>
        <dbReference type="ARBA" id="ARBA00004141"/>
    </source>
</evidence>
<feature type="transmembrane region" description="Helical" evidence="7">
    <location>
        <begin position="86"/>
        <end position="104"/>
    </location>
</feature>
<evidence type="ECO:0000313" key="9">
    <source>
        <dbReference type="RefSeq" id="XP_014669330.1"/>
    </source>
</evidence>
<accession>A0ABM1EAV9</accession>
<feature type="transmembrane region" description="Helical" evidence="7">
    <location>
        <begin position="60"/>
        <end position="80"/>
    </location>
</feature>
<keyword evidence="8" id="KW-1185">Reference proteome</keyword>
<evidence type="ECO:0000256" key="6">
    <source>
        <dbReference type="ARBA" id="ARBA00023136"/>
    </source>
</evidence>
<dbReference type="RefSeq" id="XP_014669330.1">
    <property type="nucleotide sequence ID" value="XM_014813844.1"/>
</dbReference>
<protein>
    <recommendedName>
        <fullName evidence="7">Alkaline ceramidase</fullName>
        <ecNumber evidence="7">3.5.1.-</ecNumber>
    </recommendedName>
</protein>
<proteinExistence type="inferred from homology"/>
<keyword evidence="6 7" id="KW-0472">Membrane</keyword>
<dbReference type="EC" id="3.5.1.-" evidence="7"/>
<name>A0ABM1EAV9_PRICU</name>
<gene>
    <name evidence="9" type="primary">LOC106810467</name>
</gene>
<evidence type="ECO:0000256" key="4">
    <source>
        <dbReference type="ARBA" id="ARBA00022801"/>
    </source>
</evidence>
<evidence type="ECO:0000313" key="8">
    <source>
        <dbReference type="Proteomes" id="UP000695022"/>
    </source>
</evidence>
<feature type="transmembrane region" description="Helical" evidence="7">
    <location>
        <begin position="170"/>
        <end position="188"/>
    </location>
</feature>
<keyword evidence="7" id="KW-0443">Lipid metabolism</keyword>
<feature type="transmembrane region" description="Helical" evidence="7">
    <location>
        <begin position="116"/>
        <end position="134"/>
    </location>
</feature>
<evidence type="ECO:0000256" key="7">
    <source>
        <dbReference type="RuleBase" id="RU364079"/>
    </source>
</evidence>
<feature type="transmembrane region" description="Helical" evidence="7">
    <location>
        <begin position="140"/>
        <end position="158"/>
    </location>
</feature>
<dbReference type="PANTHER" id="PTHR46187">
    <property type="entry name" value="ALKALINE CERAMIDASE 3"/>
    <property type="match status" value="1"/>
</dbReference>
<dbReference type="Pfam" id="PF05875">
    <property type="entry name" value="Ceramidase"/>
    <property type="match status" value="1"/>
</dbReference>
<reference evidence="9" key="1">
    <citation type="submission" date="2025-08" db="UniProtKB">
        <authorList>
            <consortium name="RefSeq"/>
        </authorList>
    </citation>
    <scope>IDENTIFICATION</scope>
</reference>
<comment type="similarity">
    <text evidence="2 7">Belongs to the alkaline ceramidase family.</text>
</comment>
<comment type="subcellular location">
    <subcellularLocation>
        <location evidence="1">Membrane</location>
        <topology evidence="1">Multi-pass membrane protein</topology>
    </subcellularLocation>
</comment>
<keyword evidence="4 7" id="KW-0378">Hydrolase</keyword>
<feature type="transmembrane region" description="Helical" evidence="7">
    <location>
        <begin position="30"/>
        <end position="48"/>
    </location>
</feature>